<dbReference type="OrthoDB" id="2186004at2759"/>
<dbReference type="EMBL" id="ATCN01000864">
    <property type="protein sequence ID" value="EPR78332.1"/>
    <property type="molecule type" value="Genomic_DNA"/>
</dbReference>
<proteinExistence type="predicted"/>
<dbReference type="HOGENOM" id="CLU_063261_0_0_1"/>
<sequence>MNESEQKEHNIQNNTDEEYIPLNSKEENIINQNRIKQVKRNHPHKSYVELRKDLIKFIRTENDNYDEEEKDKIIEIIKTTIINSDDKNLYKKLIEELKFMEDPHKFVSKFLLYYRRTCRNGKECKIKDCFFNHHPDIKGFRKKEIVINKIPENLQNPETILSYCSQFGDVQILKILKPSKYLLKFDDEENASKFINDKLPIMGDETITKFYNIFTTDKEKLLELIQEEQKIIKELFSKGEKDIANNLKQIQYKMKKIILQLEDE</sequence>
<dbReference type="InParanoid" id="S7W9C8"/>
<organism evidence="1 2">
    <name type="scientific">Spraguea lophii (strain 42_110)</name>
    <name type="common">Microsporidian parasite</name>
    <dbReference type="NCBI Taxonomy" id="1358809"/>
    <lineage>
        <taxon>Eukaryota</taxon>
        <taxon>Fungi</taxon>
        <taxon>Fungi incertae sedis</taxon>
        <taxon>Microsporidia</taxon>
        <taxon>Spragueidae</taxon>
        <taxon>Spraguea</taxon>
    </lineage>
</organism>
<dbReference type="AlphaFoldDB" id="S7W9C8"/>
<comment type="caution">
    <text evidence="1">The sequence shown here is derived from an EMBL/GenBank/DDBJ whole genome shotgun (WGS) entry which is preliminary data.</text>
</comment>
<protein>
    <submittedName>
        <fullName evidence="1">Uncharacterized protein</fullName>
    </submittedName>
</protein>
<reference evidence="2" key="1">
    <citation type="journal article" date="2013" name="PLoS Genet.">
        <title>The genome of Spraguea lophii and the basis of host-microsporidian interactions.</title>
        <authorList>
            <person name="Campbell S.E."/>
            <person name="Williams T.A."/>
            <person name="Yousuf A."/>
            <person name="Soanes D.M."/>
            <person name="Paszkiewicz K.H."/>
            <person name="Williams B.A.P."/>
        </authorList>
    </citation>
    <scope>NUCLEOTIDE SEQUENCE [LARGE SCALE GENOMIC DNA]</scope>
    <source>
        <strain evidence="2">42_110</strain>
    </source>
</reference>
<dbReference type="Proteomes" id="UP000014978">
    <property type="component" value="Unassembled WGS sequence"/>
</dbReference>
<name>S7W9C8_SPRLO</name>
<keyword evidence="2" id="KW-1185">Reference proteome</keyword>
<dbReference type="OMA" id="CINENCI"/>
<evidence type="ECO:0000313" key="1">
    <source>
        <dbReference type="EMBL" id="EPR78332.1"/>
    </source>
</evidence>
<gene>
    <name evidence="1" type="ORF">SLOPH_1812</name>
</gene>
<evidence type="ECO:0000313" key="2">
    <source>
        <dbReference type="Proteomes" id="UP000014978"/>
    </source>
</evidence>
<dbReference type="VEuPathDB" id="MicrosporidiaDB:SLOPH_1812"/>
<accession>S7W9C8</accession>